<accession>X1J9R4</accession>
<feature type="transmembrane region" description="Helical" evidence="2">
    <location>
        <begin position="6"/>
        <end position="28"/>
    </location>
</feature>
<evidence type="ECO:0000313" key="4">
    <source>
        <dbReference type="EMBL" id="GAH75109.1"/>
    </source>
</evidence>
<keyword evidence="1" id="KW-0175">Coiled coil</keyword>
<dbReference type="PANTHER" id="PTHR30489">
    <property type="entry name" value="LIPOPROTEIN-RELEASING SYSTEM TRANSMEMBRANE PROTEIN LOLE"/>
    <property type="match status" value="1"/>
</dbReference>
<name>X1J9R4_9ZZZZ</name>
<comment type="caution">
    <text evidence="4">The sequence shown here is derived from an EMBL/GenBank/DDBJ whole genome shotgun (WGS) entry which is preliminary data.</text>
</comment>
<keyword evidence="2" id="KW-0812">Transmembrane</keyword>
<dbReference type="AlphaFoldDB" id="X1J9R4"/>
<keyword evidence="2" id="KW-1133">Transmembrane helix</keyword>
<evidence type="ECO:0000256" key="2">
    <source>
        <dbReference type="SAM" id="Phobius"/>
    </source>
</evidence>
<evidence type="ECO:0000256" key="1">
    <source>
        <dbReference type="SAM" id="Coils"/>
    </source>
</evidence>
<dbReference type="Pfam" id="PF12704">
    <property type="entry name" value="MacB_PCD"/>
    <property type="match status" value="1"/>
</dbReference>
<evidence type="ECO:0000259" key="3">
    <source>
        <dbReference type="Pfam" id="PF12704"/>
    </source>
</evidence>
<sequence>VIAYFAMLGVTLCVAMMVIVVSVMTGFVNKIEKAARGLFGDIVMDTTSQHGLALYDEFVEQVRRKVPEVAAAAPYILSYGHLRIQGQDRYSHGVQIAGIRLPDHARVSDFGQGLFAQAGAAEPTWDPPVPLLLKRVAEEGNRTRELRSAVAAKSSPDGGMPTDKADLVADLLRRIDNALALQREGARNLRDADANRARLARAQKLLDEAEEDGADEQKLADLRLAVSQMQRVTWEGPEDRAVVGLGIPGLSFRTESGQVVRLWVPGHKIILF</sequence>
<dbReference type="InterPro" id="IPR025857">
    <property type="entry name" value="MacB_PCD"/>
</dbReference>
<keyword evidence="2" id="KW-0472">Membrane</keyword>
<feature type="non-terminal residue" evidence="4">
    <location>
        <position position="1"/>
    </location>
</feature>
<feature type="non-terminal residue" evidence="4">
    <location>
        <position position="272"/>
    </location>
</feature>
<organism evidence="4">
    <name type="scientific">marine sediment metagenome</name>
    <dbReference type="NCBI Taxonomy" id="412755"/>
    <lineage>
        <taxon>unclassified sequences</taxon>
        <taxon>metagenomes</taxon>
        <taxon>ecological metagenomes</taxon>
    </lineage>
</organism>
<protein>
    <recommendedName>
        <fullName evidence="3">MacB-like periplasmic core domain-containing protein</fullName>
    </recommendedName>
</protein>
<proteinExistence type="predicted"/>
<dbReference type="EMBL" id="BARU01026220">
    <property type="protein sequence ID" value="GAH75109.1"/>
    <property type="molecule type" value="Genomic_DNA"/>
</dbReference>
<dbReference type="GO" id="GO:0098797">
    <property type="term" value="C:plasma membrane protein complex"/>
    <property type="evidence" value="ECO:0007669"/>
    <property type="project" value="TreeGrafter"/>
</dbReference>
<feature type="coiled-coil region" evidence="1">
    <location>
        <begin position="192"/>
        <end position="219"/>
    </location>
</feature>
<feature type="domain" description="MacB-like periplasmic core" evidence="3">
    <location>
        <begin position="6"/>
        <end position="115"/>
    </location>
</feature>
<dbReference type="PANTHER" id="PTHR30489:SF0">
    <property type="entry name" value="LIPOPROTEIN-RELEASING SYSTEM TRANSMEMBRANE PROTEIN LOLE"/>
    <property type="match status" value="1"/>
</dbReference>
<reference evidence="4" key="1">
    <citation type="journal article" date="2014" name="Front. Microbiol.">
        <title>High frequency of phylogenetically diverse reductive dehalogenase-homologous genes in deep subseafloor sedimentary metagenomes.</title>
        <authorList>
            <person name="Kawai M."/>
            <person name="Futagami T."/>
            <person name="Toyoda A."/>
            <person name="Takaki Y."/>
            <person name="Nishi S."/>
            <person name="Hori S."/>
            <person name="Arai W."/>
            <person name="Tsubouchi T."/>
            <person name="Morono Y."/>
            <person name="Uchiyama I."/>
            <person name="Ito T."/>
            <person name="Fujiyama A."/>
            <person name="Inagaki F."/>
            <person name="Takami H."/>
        </authorList>
    </citation>
    <scope>NUCLEOTIDE SEQUENCE</scope>
    <source>
        <strain evidence="4">Expedition CK06-06</strain>
    </source>
</reference>
<dbReference type="GO" id="GO:0044874">
    <property type="term" value="P:lipoprotein localization to outer membrane"/>
    <property type="evidence" value="ECO:0007669"/>
    <property type="project" value="TreeGrafter"/>
</dbReference>
<dbReference type="InterPro" id="IPR051447">
    <property type="entry name" value="Lipoprotein-release_system"/>
</dbReference>
<gene>
    <name evidence="4" type="ORF">S03H2_42150</name>
</gene>